<protein>
    <recommendedName>
        <fullName evidence="3">F-box domain-containing protein</fullName>
    </recommendedName>
</protein>
<name>A0AAV2DUT5_9ROSI</name>
<evidence type="ECO:0000313" key="1">
    <source>
        <dbReference type="EMBL" id="CAL1377278.1"/>
    </source>
</evidence>
<proteinExistence type="predicted"/>
<dbReference type="AlphaFoldDB" id="A0AAV2DUT5"/>
<evidence type="ECO:0008006" key="3">
    <source>
        <dbReference type="Google" id="ProtNLM"/>
    </source>
</evidence>
<evidence type="ECO:0000313" key="2">
    <source>
        <dbReference type="Proteomes" id="UP001497516"/>
    </source>
</evidence>
<accession>A0AAV2DUT5</accession>
<keyword evidence="2" id="KW-1185">Reference proteome</keyword>
<dbReference type="EMBL" id="OZ034816">
    <property type="protein sequence ID" value="CAL1377278.1"/>
    <property type="molecule type" value="Genomic_DNA"/>
</dbReference>
<sequence length="117" mass="12932">MLTPPGIHLYHGSIWFSIAFLSYDRGQTTATTRHCSSFAVAREVYPPIDNASTQKVFGCSDKDEATLSSKIISLLDLPLEFLHNITTRLVVVAEYRNLHASCKTFKSTTPLITSATP</sequence>
<dbReference type="Proteomes" id="UP001497516">
    <property type="component" value="Chromosome 3"/>
</dbReference>
<gene>
    <name evidence="1" type="ORF">LTRI10_LOCUS18939</name>
</gene>
<reference evidence="1 2" key="1">
    <citation type="submission" date="2024-04" db="EMBL/GenBank/DDBJ databases">
        <authorList>
            <person name="Fracassetti M."/>
        </authorList>
    </citation>
    <scope>NUCLEOTIDE SEQUENCE [LARGE SCALE GENOMIC DNA]</scope>
</reference>
<organism evidence="1 2">
    <name type="scientific">Linum trigynum</name>
    <dbReference type="NCBI Taxonomy" id="586398"/>
    <lineage>
        <taxon>Eukaryota</taxon>
        <taxon>Viridiplantae</taxon>
        <taxon>Streptophyta</taxon>
        <taxon>Embryophyta</taxon>
        <taxon>Tracheophyta</taxon>
        <taxon>Spermatophyta</taxon>
        <taxon>Magnoliopsida</taxon>
        <taxon>eudicotyledons</taxon>
        <taxon>Gunneridae</taxon>
        <taxon>Pentapetalae</taxon>
        <taxon>rosids</taxon>
        <taxon>fabids</taxon>
        <taxon>Malpighiales</taxon>
        <taxon>Linaceae</taxon>
        <taxon>Linum</taxon>
    </lineage>
</organism>